<dbReference type="InterPro" id="IPR013324">
    <property type="entry name" value="RNA_pol_sigma_r3/r4-like"/>
</dbReference>
<proteinExistence type="inferred from homology"/>
<keyword evidence="4" id="KW-0731">Sigma factor</keyword>
<accession>A0A9W4H3H7</accession>
<evidence type="ECO:0000256" key="5">
    <source>
        <dbReference type="ARBA" id="ARBA00023163"/>
    </source>
</evidence>
<feature type="domain" description="RNA polymerase sigma factor 70 region 4 type 2" evidence="8">
    <location>
        <begin position="204"/>
        <end position="255"/>
    </location>
</feature>
<dbReference type="Pfam" id="PF08281">
    <property type="entry name" value="Sigma70_r4_2"/>
    <property type="match status" value="1"/>
</dbReference>
<protein>
    <submittedName>
        <fullName evidence="10">ECF RNA polymerase sigma factor SigG</fullName>
    </submittedName>
</protein>
<organism evidence="10 11">
    <name type="scientific">Actinacidiphila bryophytorum</name>
    <dbReference type="NCBI Taxonomy" id="1436133"/>
    <lineage>
        <taxon>Bacteria</taxon>
        <taxon>Bacillati</taxon>
        <taxon>Actinomycetota</taxon>
        <taxon>Actinomycetes</taxon>
        <taxon>Kitasatosporales</taxon>
        <taxon>Streptomycetaceae</taxon>
        <taxon>Actinacidiphila</taxon>
    </lineage>
</organism>
<evidence type="ECO:0000313" key="10">
    <source>
        <dbReference type="EMBL" id="CAG7647767.1"/>
    </source>
</evidence>
<keyword evidence="5" id="KW-0804">Transcription</keyword>
<dbReference type="Gene3D" id="1.10.10.10">
    <property type="entry name" value="Winged helix-like DNA-binding domain superfamily/Winged helix DNA-binding domain"/>
    <property type="match status" value="1"/>
</dbReference>
<comment type="subunit">
    <text evidence="2">Interacts transiently with the RNA polymerase catalytic core formed by RpoA, RpoB, RpoC and RpoZ (2 alpha, 1 beta, 1 beta' and 1 omega subunit) to form the RNA polymerase holoenzyme that can initiate transcription.</text>
</comment>
<dbReference type="InterPro" id="IPR014284">
    <property type="entry name" value="RNA_pol_sigma-70_dom"/>
</dbReference>
<evidence type="ECO:0000259" key="7">
    <source>
        <dbReference type="Pfam" id="PF04542"/>
    </source>
</evidence>
<feature type="compositionally biased region" description="Basic residues" evidence="6">
    <location>
        <begin position="1"/>
        <end position="11"/>
    </location>
</feature>
<dbReference type="Pfam" id="PF04542">
    <property type="entry name" value="Sigma70_r2"/>
    <property type="match status" value="1"/>
</dbReference>
<evidence type="ECO:0000259" key="8">
    <source>
        <dbReference type="Pfam" id="PF08281"/>
    </source>
</evidence>
<dbReference type="GO" id="GO:0003677">
    <property type="term" value="F:DNA binding"/>
    <property type="evidence" value="ECO:0007669"/>
    <property type="project" value="InterPro"/>
</dbReference>
<dbReference type="NCBIfam" id="TIGR02960">
    <property type="entry name" value="SigX5"/>
    <property type="match status" value="1"/>
</dbReference>
<dbReference type="Pfam" id="PF12680">
    <property type="entry name" value="SnoaL_2"/>
    <property type="match status" value="1"/>
</dbReference>
<dbReference type="NCBIfam" id="NF006089">
    <property type="entry name" value="PRK08241.1"/>
    <property type="match status" value="1"/>
</dbReference>
<dbReference type="RefSeq" id="WP_240165899.1">
    <property type="nucleotide sequence ID" value="NZ_CAJVAX010000018.1"/>
</dbReference>
<dbReference type="AlphaFoldDB" id="A0A9W4H3H7"/>
<dbReference type="SUPFAM" id="SSF88659">
    <property type="entry name" value="Sigma3 and sigma4 domains of RNA polymerase sigma factors"/>
    <property type="match status" value="1"/>
</dbReference>
<dbReference type="GO" id="GO:0016987">
    <property type="term" value="F:sigma factor activity"/>
    <property type="evidence" value="ECO:0007669"/>
    <property type="project" value="UniProtKB-KW"/>
</dbReference>
<dbReference type="SUPFAM" id="SSF88946">
    <property type="entry name" value="Sigma2 domain of RNA polymerase sigma factors"/>
    <property type="match status" value="1"/>
</dbReference>
<evidence type="ECO:0000256" key="3">
    <source>
        <dbReference type="ARBA" id="ARBA00023015"/>
    </source>
</evidence>
<keyword evidence="11" id="KW-1185">Reference proteome</keyword>
<dbReference type="Proteomes" id="UP001153328">
    <property type="component" value="Unassembled WGS sequence"/>
</dbReference>
<evidence type="ECO:0000256" key="1">
    <source>
        <dbReference type="ARBA" id="ARBA00010641"/>
    </source>
</evidence>
<gene>
    <name evidence="10" type="primary">sigG</name>
    <name evidence="10" type="ORF">SBRY_40754</name>
</gene>
<feature type="region of interest" description="Disordered" evidence="6">
    <location>
        <begin position="1"/>
        <end position="20"/>
    </location>
</feature>
<dbReference type="Gene3D" id="3.10.450.50">
    <property type="match status" value="1"/>
</dbReference>
<dbReference type="InterPro" id="IPR007627">
    <property type="entry name" value="RNA_pol_sigma70_r2"/>
</dbReference>
<feature type="domain" description="RNA polymerase sigma-70 region 2" evidence="7">
    <location>
        <begin position="81"/>
        <end position="149"/>
    </location>
</feature>
<dbReference type="InterPro" id="IPR036388">
    <property type="entry name" value="WH-like_DNA-bd_sf"/>
</dbReference>
<dbReference type="InterPro" id="IPR039425">
    <property type="entry name" value="RNA_pol_sigma-70-like"/>
</dbReference>
<dbReference type="EMBL" id="CAJVAX010000018">
    <property type="protein sequence ID" value="CAG7647767.1"/>
    <property type="molecule type" value="Genomic_DNA"/>
</dbReference>
<dbReference type="InterPro" id="IPR032710">
    <property type="entry name" value="NTF2-like_dom_sf"/>
</dbReference>
<dbReference type="SUPFAM" id="SSF54427">
    <property type="entry name" value="NTF2-like"/>
    <property type="match status" value="1"/>
</dbReference>
<dbReference type="InterPro" id="IPR013325">
    <property type="entry name" value="RNA_pol_sigma_r2"/>
</dbReference>
<keyword evidence="3" id="KW-0805">Transcription regulation</keyword>
<evidence type="ECO:0000259" key="9">
    <source>
        <dbReference type="Pfam" id="PF12680"/>
    </source>
</evidence>
<evidence type="ECO:0000256" key="6">
    <source>
        <dbReference type="SAM" id="MobiDB-lite"/>
    </source>
</evidence>
<comment type="caution">
    <text evidence="10">The sequence shown here is derived from an EMBL/GenBank/DDBJ whole genome shotgun (WGS) entry which is preliminary data.</text>
</comment>
<dbReference type="PANTHER" id="PTHR43133:SF65">
    <property type="entry name" value="ECF RNA POLYMERASE SIGMA FACTOR SIGG"/>
    <property type="match status" value="1"/>
</dbReference>
<dbReference type="NCBIfam" id="TIGR02937">
    <property type="entry name" value="sigma70-ECF"/>
    <property type="match status" value="1"/>
</dbReference>
<evidence type="ECO:0000256" key="2">
    <source>
        <dbReference type="ARBA" id="ARBA00011344"/>
    </source>
</evidence>
<sequence length="396" mass="42678">MTAAGRCRRQRPAPDRPAFPPSAHFCHWPVSLRSGSVVGDTEGRGTVMENAGARAGTAAGVRGGDLLERARTGDGEAFRELVEPHRRELHVHCYRMLGSLQDAEDALQDALLTAWQGLGGYQGRASLRTWLYRIATNRCLNARRSASRRPAKAWDIPGVQPPEPTRLGEVVWLEPFPDTLLAGAAGAPLGPEARYEQHESVSLAFVTALQVLPPRQVAVLLLRDVLGFPAADVAGMLDATLGSVNSALKRARAALNRRMPQPDGHPPAPAAGSPEEQALVARFVSAYESADLDALIALLTDDVFMSMPPMPLEYEGLDVVARFCGQVFRGGRHFDLVPTRANGQPAFGAYLRSPDGVRHGTGLLVISPSGDRISAMVRFESGVLPWFGLPRSLPAR</sequence>
<name>A0A9W4H3H7_9ACTN</name>
<feature type="domain" description="SnoaL-like" evidence="9">
    <location>
        <begin position="280"/>
        <end position="349"/>
    </location>
</feature>
<dbReference type="InterPro" id="IPR037401">
    <property type="entry name" value="SnoaL-like"/>
</dbReference>
<dbReference type="GO" id="GO:0006352">
    <property type="term" value="P:DNA-templated transcription initiation"/>
    <property type="evidence" value="ECO:0007669"/>
    <property type="project" value="InterPro"/>
</dbReference>
<dbReference type="CDD" id="cd06171">
    <property type="entry name" value="Sigma70_r4"/>
    <property type="match status" value="1"/>
</dbReference>
<evidence type="ECO:0000313" key="11">
    <source>
        <dbReference type="Proteomes" id="UP001153328"/>
    </source>
</evidence>
<evidence type="ECO:0000256" key="4">
    <source>
        <dbReference type="ARBA" id="ARBA00023082"/>
    </source>
</evidence>
<comment type="similarity">
    <text evidence="1">Belongs to the sigma-70 factor family. ECF subfamily.</text>
</comment>
<dbReference type="InterPro" id="IPR013249">
    <property type="entry name" value="RNA_pol_sigma70_r4_t2"/>
</dbReference>
<dbReference type="PANTHER" id="PTHR43133">
    <property type="entry name" value="RNA POLYMERASE ECF-TYPE SIGMA FACTO"/>
    <property type="match status" value="1"/>
</dbReference>
<reference evidence="10" key="1">
    <citation type="submission" date="2021-06" db="EMBL/GenBank/DDBJ databases">
        <authorList>
            <person name="Arsene-Ploetze F."/>
        </authorList>
    </citation>
    <scope>NUCLEOTIDE SEQUENCE</scope>
    <source>
        <strain evidence="10">SBRY1</strain>
    </source>
</reference>
<dbReference type="InterPro" id="IPR014305">
    <property type="entry name" value="RNA_pol_sigma-G_actinobac"/>
</dbReference>
<dbReference type="Gene3D" id="1.10.1740.10">
    <property type="match status" value="1"/>
</dbReference>